<feature type="chain" id="PRO_5047435914" evidence="1">
    <location>
        <begin position="31"/>
        <end position="642"/>
    </location>
</feature>
<dbReference type="Pfam" id="PF08811">
    <property type="entry name" value="DUF1800"/>
    <property type="match status" value="1"/>
</dbReference>
<keyword evidence="3" id="KW-1185">Reference proteome</keyword>
<dbReference type="InterPro" id="IPR014917">
    <property type="entry name" value="DUF1800"/>
</dbReference>
<evidence type="ECO:0000256" key="1">
    <source>
        <dbReference type="SAM" id="SignalP"/>
    </source>
</evidence>
<feature type="signal peptide" evidence="1">
    <location>
        <begin position="1"/>
        <end position="30"/>
    </location>
</feature>
<evidence type="ECO:0000313" key="2">
    <source>
        <dbReference type="EMBL" id="GAA0705908.1"/>
    </source>
</evidence>
<reference evidence="3" key="1">
    <citation type="journal article" date="2019" name="Int. J. Syst. Evol. Microbiol.">
        <title>The Global Catalogue of Microorganisms (GCM) 10K type strain sequencing project: providing services to taxonomists for standard genome sequencing and annotation.</title>
        <authorList>
            <consortium name="The Broad Institute Genomics Platform"/>
            <consortium name="The Broad Institute Genome Sequencing Center for Infectious Disease"/>
            <person name="Wu L."/>
            <person name="Ma J."/>
        </authorList>
    </citation>
    <scope>NUCLEOTIDE SEQUENCE [LARGE SCALE GENOMIC DNA]</scope>
    <source>
        <strain evidence="3">JCM 15421</strain>
    </source>
</reference>
<organism evidence="2 3">
    <name type="scientific">Dokdonella soli</name>
    <dbReference type="NCBI Taxonomy" id="529810"/>
    <lineage>
        <taxon>Bacteria</taxon>
        <taxon>Pseudomonadati</taxon>
        <taxon>Pseudomonadota</taxon>
        <taxon>Gammaproteobacteria</taxon>
        <taxon>Lysobacterales</taxon>
        <taxon>Rhodanobacteraceae</taxon>
        <taxon>Dokdonella</taxon>
    </lineage>
</organism>
<dbReference type="PANTHER" id="PTHR43737:SF1">
    <property type="entry name" value="DUF1501 DOMAIN-CONTAINING PROTEIN"/>
    <property type="match status" value="1"/>
</dbReference>
<dbReference type="RefSeq" id="WP_343786558.1">
    <property type="nucleotide sequence ID" value="NZ_BAAAEU010000001.1"/>
</dbReference>
<accession>A0ABP3TL72</accession>
<dbReference type="Proteomes" id="UP001501523">
    <property type="component" value="Unassembled WGS sequence"/>
</dbReference>
<comment type="caution">
    <text evidence="2">The sequence shown here is derived from an EMBL/GenBank/DDBJ whole genome shotgun (WGS) entry which is preliminary data.</text>
</comment>
<dbReference type="PANTHER" id="PTHR43737">
    <property type="entry name" value="BLL7424 PROTEIN"/>
    <property type="match status" value="1"/>
</dbReference>
<proteinExistence type="predicted"/>
<sequence>MRKLLPKWVAFGVGVSLAAAASAQTGPSHAPDIMFHDGFEGVAAGPFSDADAARFLAQATFGPTDADIHHLRAIGYQAWLAEQFAATPTLEMSYLNWIGTTLHEQIGQNNRQEAWFLGALGGPDPQNNNIVHTDQLRQRMAFALSEIMVVSDQNTTLNGFAPGVAYYYDILASNAFGNYRTLLEQVTKSPAMGVYLNMMGNQRANAALNIHPDENYAREINQLFSIGLVMLNPDGTVKLSGSGQPIPTYTQSTVSAFAHVFTGWNWADCDANGSDNFNGCGPDYTTGANFLTPMVAFDTTNPLYPAISPSYHDNGTRLPDDISNKQLLSYPGAASGGVLANGGTAQSDLSFALDNVYNHPNVAPFISKQLIQRLVTSNPSPAYVQRVATVFNNNRQSQNQLQSVAQAILLDPESRNGQWQSPDTFGKLREPLLRLTHLWRAMGARHACGQNLPASGTTAAINYANQPYRYGGNAWNTADTQYGSGVAQASLDALTVFNFFKPSFLPPGEMVTRGLLGPEFQINTDSIISNSSNAFENYALNSDIADACGSTDQFGDVKINSAQDFALAGSGSGGAADPSDRLVDAYSTRFMSGQMSPFMRQTLISYLNVIDSTWANGGDWRQERIKRALYLIHTSPEYVIQK</sequence>
<name>A0ABP3TL72_9GAMM</name>
<evidence type="ECO:0000313" key="3">
    <source>
        <dbReference type="Proteomes" id="UP001501523"/>
    </source>
</evidence>
<gene>
    <name evidence="2" type="ORF">GCM10009105_03760</name>
</gene>
<keyword evidence="1" id="KW-0732">Signal</keyword>
<protein>
    <submittedName>
        <fullName evidence="2">DUF1800 family protein</fullName>
    </submittedName>
</protein>
<dbReference type="EMBL" id="BAAAEU010000001">
    <property type="protein sequence ID" value="GAA0705908.1"/>
    <property type="molecule type" value="Genomic_DNA"/>
</dbReference>